<dbReference type="Pfam" id="PF00005">
    <property type="entry name" value="ABC_tran"/>
    <property type="match status" value="2"/>
</dbReference>
<keyword evidence="1" id="KW-0677">Repeat</keyword>
<evidence type="ECO:0000259" key="5">
    <source>
        <dbReference type="PROSITE" id="PS50893"/>
    </source>
</evidence>
<evidence type="ECO:0000313" key="6">
    <source>
        <dbReference type="EMBL" id="KYF65182.1"/>
    </source>
</evidence>
<dbReference type="AlphaFoldDB" id="A0A150QBB3"/>
<comment type="caution">
    <text evidence="6">The sequence shown here is derived from an EMBL/GenBank/DDBJ whole genome shotgun (WGS) entry which is preliminary data.</text>
</comment>
<dbReference type="PANTHER" id="PTHR19211:SF123">
    <property type="entry name" value="ABC TRANSPORTER"/>
    <property type="match status" value="1"/>
</dbReference>
<keyword evidence="2" id="KW-0547">Nucleotide-binding</keyword>
<dbReference type="RefSeq" id="WP_061611262.1">
    <property type="nucleotide sequence ID" value="NZ_JEMA01000851.1"/>
</dbReference>
<sequence length="515" mass="55153">MSSLRAHRLSFCYSDASPILADVDLCVTPGWYGIVGPNGAGKTTLLRLFAGELAPDAGSVRLDPRGASIAVCPQAVEHAGAAIRALGAADDGAARRLRGELLLDPAALGRWATLSPGERKRWQIGAALAAAPDLLLLDEPTNHIDADARALLVGALSGFQGIGACVSHDRELLDALTVGTIRVDRAAARLYPGGYSAARELWEAEARGREEAHQRLRAEERQLRRRLGEERRDQAAADAQRSIGKRSKGPRDHDARGMLANFRVSSAEARLSRTVGVTRSKLEKVSAEAGEFEFEKAVGRSVFVGYERSPAPWLFVLDAPEIRAGGGEGPALLRDVRLSVGREDRIRIAGPNGGGKTTLVNALLASARVPADRVLHVPQELGEAEEQALIAAARRLPPEERGRVMSLVAALGVEPGRLLASARPSPGEARKLMIALGLGQHAWALVLDEPTNHLDLPSIERLERALADYPGALLLVTHDPAFGRSCTSILWTVTEGDVRVSSDDADRRRRVSPTP</sequence>
<feature type="region of interest" description="Disordered" evidence="4">
    <location>
        <begin position="227"/>
        <end position="257"/>
    </location>
</feature>
<proteinExistence type="predicted"/>
<dbReference type="InterPro" id="IPR027417">
    <property type="entry name" value="P-loop_NTPase"/>
</dbReference>
<name>A0A150QBB3_SORCE</name>
<dbReference type="OrthoDB" id="9762051at2"/>
<dbReference type="InterPro" id="IPR050611">
    <property type="entry name" value="ABCF"/>
</dbReference>
<dbReference type="PROSITE" id="PS50893">
    <property type="entry name" value="ABC_TRANSPORTER_2"/>
    <property type="match status" value="1"/>
</dbReference>
<evidence type="ECO:0000256" key="3">
    <source>
        <dbReference type="ARBA" id="ARBA00022840"/>
    </source>
</evidence>
<feature type="domain" description="ABC transporter" evidence="5">
    <location>
        <begin position="4"/>
        <end position="220"/>
    </location>
</feature>
<evidence type="ECO:0000256" key="1">
    <source>
        <dbReference type="ARBA" id="ARBA00022737"/>
    </source>
</evidence>
<dbReference type="GO" id="GO:0016887">
    <property type="term" value="F:ATP hydrolysis activity"/>
    <property type="evidence" value="ECO:0007669"/>
    <property type="project" value="InterPro"/>
</dbReference>
<evidence type="ECO:0000256" key="4">
    <source>
        <dbReference type="SAM" id="MobiDB-lite"/>
    </source>
</evidence>
<evidence type="ECO:0000313" key="7">
    <source>
        <dbReference type="Proteomes" id="UP000075260"/>
    </source>
</evidence>
<dbReference type="InterPro" id="IPR003439">
    <property type="entry name" value="ABC_transporter-like_ATP-bd"/>
</dbReference>
<dbReference type="EMBL" id="JEMA01000851">
    <property type="protein sequence ID" value="KYF65182.1"/>
    <property type="molecule type" value="Genomic_DNA"/>
</dbReference>
<dbReference type="GO" id="GO:0005524">
    <property type="term" value="F:ATP binding"/>
    <property type="evidence" value="ECO:0007669"/>
    <property type="project" value="UniProtKB-KW"/>
</dbReference>
<keyword evidence="3" id="KW-0067">ATP-binding</keyword>
<reference evidence="6 7" key="1">
    <citation type="submission" date="2014-02" db="EMBL/GenBank/DDBJ databases">
        <title>The small core and large imbalanced accessory genome model reveals a collaborative survival strategy of Sorangium cellulosum strains in nature.</title>
        <authorList>
            <person name="Han K."/>
            <person name="Peng R."/>
            <person name="Blom J."/>
            <person name="Li Y.-Z."/>
        </authorList>
    </citation>
    <scope>NUCLEOTIDE SEQUENCE [LARGE SCALE GENOMIC DNA]</scope>
    <source>
        <strain evidence="6 7">So0008-312</strain>
    </source>
</reference>
<dbReference type="InterPro" id="IPR003593">
    <property type="entry name" value="AAA+_ATPase"/>
</dbReference>
<dbReference type="Gene3D" id="3.40.50.300">
    <property type="entry name" value="P-loop containing nucleotide triphosphate hydrolases"/>
    <property type="match status" value="2"/>
</dbReference>
<dbReference type="SUPFAM" id="SSF52540">
    <property type="entry name" value="P-loop containing nucleoside triphosphate hydrolases"/>
    <property type="match status" value="2"/>
</dbReference>
<gene>
    <name evidence="6" type="ORF">BE15_01565</name>
</gene>
<dbReference type="Proteomes" id="UP000075260">
    <property type="component" value="Unassembled WGS sequence"/>
</dbReference>
<dbReference type="SMART" id="SM00382">
    <property type="entry name" value="AAA"/>
    <property type="match status" value="2"/>
</dbReference>
<dbReference type="PANTHER" id="PTHR19211">
    <property type="entry name" value="ATP-BINDING TRANSPORT PROTEIN-RELATED"/>
    <property type="match status" value="1"/>
</dbReference>
<evidence type="ECO:0000256" key="2">
    <source>
        <dbReference type="ARBA" id="ARBA00022741"/>
    </source>
</evidence>
<accession>A0A150QBB3</accession>
<protein>
    <submittedName>
        <fullName evidence="6">ABC transporter</fullName>
    </submittedName>
</protein>
<organism evidence="6 7">
    <name type="scientific">Sorangium cellulosum</name>
    <name type="common">Polyangium cellulosum</name>
    <dbReference type="NCBI Taxonomy" id="56"/>
    <lineage>
        <taxon>Bacteria</taxon>
        <taxon>Pseudomonadati</taxon>
        <taxon>Myxococcota</taxon>
        <taxon>Polyangia</taxon>
        <taxon>Polyangiales</taxon>
        <taxon>Polyangiaceae</taxon>
        <taxon>Sorangium</taxon>
    </lineage>
</organism>